<reference evidence="5" key="1">
    <citation type="submission" date="2018-05" db="EMBL/GenBank/DDBJ databases">
        <authorList>
            <person name="Lanie J.A."/>
            <person name="Ng W.-L."/>
            <person name="Kazmierczak K.M."/>
            <person name="Andrzejewski T.M."/>
            <person name="Davidsen T.M."/>
            <person name="Wayne K.J."/>
            <person name="Tettelin H."/>
            <person name="Glass J.I."/>
            <person name="Rusch D."/>
            <person name="Podicherti R."/>
            <person name="Tsui H.-C.T."/>
            <person name="Winkler M.E."/>
        </authorList>
    </citation>
    <scope>NUCLEOTIDE SEQUENCE</scope>
</reference>
<dbReference type="SMART" id="SM00488">
    <property type="entry name" value="DEXDc2"/>
    <property type="match status" value="1"/>
</dbReference>
<dbReference type="PANTHER" id="PTHR11472:SF34">
    <property type="entry name" value="REGULATOR OF TELOMERE ELONGATION HELICASE 1"/>
    <property type="match status" value="1"/>
</dbReference>
<keyword evidence="3" id="KW-0067">ATP-binding</keyword>
<dbReference type="PROSITE" id="PS51193">
    <property type="entry name" value="HELICASE_ATP_BIND_2"/>
    <property type="match status" value="1"/>
</dbReference>
<dbReference type="GO" id="GO:0003678">
    <property type="term" value="F:DNA helicase activity"/>
    <property type="evidence" value="ECO:0007669"/>
    <property type="project" value="InterPro"/>
</dbReference>
<dbReference type="SMART" id="SM00487">
    <property type="entry name" value="DEXDc"/>
    <property type="match status" value="1"/>
</dbReference>
<proteinExistence type="predicted"/>
<dbReference type="EMBL" id="UINC01046484">
    <property type="protein sequence ID" value="SVB54560.1"/>
    <property type="molecule type" value="Genomic_DNA"/>
</dbReference>
<dbReference type="PANTHER" id="PTHR11472">
    <property type="entry name" value="DNA REPAIR DEAD HELICASE RAD3/XP-D SUBFAMILY MEMBER"/>
    <property type="match status" value="1"/>
</dbReference>
<keyword evidence="2" id="KW-0378">Hydrolase</keyword>
<accession>A0A382EV09</accession>
<dbReference type="InterPro" id="IPR045028">
    <property type="entry name" value="DinG/Rad3-like"/>
</dbReference>
<evidence type="ECO:0000256" key="3">
    <source>
        <dbReference type="ARBA" id="ARBA00022840"/>
    </source>
</evidence>
<dbReference type="GO" id="GO:0005524">
    <property type="term" value="F:ATP binding"/>
    <property type="evidence" value="ECO:0007669"/>
    <property type="project" value="UniProtKB-KW"/>
</dbReference>
<protein>
    <recommendedName>
        <fullName evidence="4">Helicase ATP-binding domain-containing protein</fullName>
    </recommendedName>
</protein>
<dbReference type="InterPro" id="IPR014001">
    <property type="entry name" value="Helicase_ATP-bd"/>
</dbReference>
<dbReference type="InterPro" id="IPR014013">
    <property type="entry name" value="Helic_SF1/SF2_ATP-bd_DinG/Rad3"/>
</dbReference>
<evidence type="ECO:0000259" key="4">
    <source>
        <dbReference type="PROSITE" id="PS51193"/>
    </source>
</evidence>
<dbReference type="GO" id="GO:0006281">
    <property type="term" value="P:DNA repair"/>
    <property type="evidence" value="ECO:0007669"/>
    <property type="project" value="TreeGrafter"/>
</dbReference>
<evidence type="ECO:0000256" key="1">
    <source>
        <dbReference type="ARBA" id="ARBA00022741"/>
    </source>
</evidence>
<gene>
    <name evidence="5" type="ORF">METZ01_LOCUS207414</name>
</gene>
<sequence length="524" mass="60435">MTKSKLNRKIQNNKFNQESDSSFYFPNVNNVFGETGQLSETIPKFEKRNNQIKYIEFLNDSIRQEQSIGIIEAGTGLGKSFAYLYESMKYVYESEENIPVVISCHTKSLQDQLFYKDLPVLAQSIGNPISAVKLKGRANYICLSRFNWLISEASGILNDEEAAYLLPLIFWLEWTKTGDLEECSGFTNSRNFRIHKMIRSEPGFCTTHICSKYNGCFLGKVRKNIFKTDLIIINHALLLSDVVNPGLLPPFKTLIVDEAHNLIDAAFTQFSQNIDFALLKSNLLVCQPKFPGNRRWKNSLNSFFEKIPELKNNIIDIDQSIDIALDVIKIFFSRIAIEYGSRYSPNSPYIEKIIIEDINEEYRNLPEELRQVYKKLDDCERYVIKLCDILHKADLEKDKIKELHLNSLQKADSLHAIIQSFRFLTSNQDNEWVYWQEGMFRNNSLSKNTLPEISIHASPIDAGIILSESLFQNINSIILTSATLQVNHSFDYFLNRSGISRIDNVNINFSVCPSHFLYSEQVYY</sequence>
<dbReference type="InterPro" id="IPR027417">
    <property type="entry name" value="P-loop_NTPase"/>
</dbReference>
<organism evidence="5">
    <name type="scientific">marine metagenome</name>
    <dbReference type="NCBI Taxonomy" id="408172"/>
    <lineage>
        <taxon>unclassified sequences</taxon>
        <taxon>metagenomes</taxon>
        <taxon>ecological metagenomes</taxon>
    </lineage>
</organism>
<feature type="non-terminal residue" evidence="5">
    <location>
        <position position="524"/>
    </location>
</feature>
<feature type="domain" description="Helicase ATP-binding" evidence="4">
    <location>
        <begin position="37"/>
        <end position="326"/>
    </location>
</feature>
<dbReference type="SUPFAM" id="SSF52540">
    <property type="entry name" value="P-loop containing nucleoside triphosphate hydrolases"/>
    <property type="match status" value="1"/>
</dbReference>
<evidence type="ECO:0000256" key="2">
    <source>
        <dbReference type="ARBA" id="ARBA00022801"/>
    </source>
</evidence>
<keyword evidence="1" id="KW-0547">Nucleotide-binding</keyword>
<evidence type="ECO:0000313" key="5">
    <source>
        <dbReference type="EMBL" id="SVB54560.1"/>
    </source>
</evidence>
<dbReference type="InterPro" id="IPR006554">
    <property type="entry name" value="Helicase-like_DEXD_c2"/>
</dbReference>
<dbReference type="Gene3D" id="3.40.50.300">
    <property type="entry name" value="P-loop containing nucleotide triphosphate hydrolases"/>
    <property type="match status" value="1"/>
</dbReference>
<dbReference type="GO" id="GO:0016818">
    <property type="term" value="F:hydrolase activity, acting on acid anhydrides, in phosphorus-containing anhydrides"/>
    <property type="evidence" value="ECO:0007669"/>
    <property type="project" value="InterPro"/>
</dbReference>
<name>A0A382EV09_9ZZZZ</name>
<dbReference type="AlphaFoldDB" id="A0A382EV09"/>